<keyword evidence="2" id="KW-0732">Signal</keyword>
<evidence type="ECO:0000256" key="2">
    <source>
        <dbReference type="SAM" id="SignalP"/>
    </source>
</evidence>
<dbReference type="AlphaFoldDB" id="I0YME1"/>
<keyword evidence="4" id="KW-1185">Reference proteome</keyword>
<gene>
    <name evidence="3" type="ORF">COCSUDRAFT_44430</name>
</gene>
<dbReference type="GeneID" id="17037532"/>
<proteinExistence type="predicted"/>
<dbReference type="OrthoDB" id="10549853at2759"/>
<evidence type="ECO:0000313" key="4">
    <source>
        <dbReference type="Proteomes" id="UP000007264"/>
    </source>
</evidence>
<organism evidence="3 4">
    <name type="scientific">Coccomyxa subellipsoidea (strain C-169)</name>
    <name type="common">Green microalga</name>
    <dbReference type="NCBI Taxonomy" id="574566"/>
    <lineage>
        <taxon>Eukaryota</taxon>
        <taxon>Viridiplantae</taxon>
        <taxon>Chlorophyta</taxon>
        <taxon>core chlorophytes</taxon>
        <taxon>Trebouxiophyceae</taxon>
        <taxon>Trebouxiophyceae incertae sedis</taxon>
        <taxon>Coccomyxaceae</taxon>
        <taxon>Coccomyxa</taxon>
        <taxon>Coccomyxa subellipsoidea</taxon>
    </lineage>
</organism>
<sequence length="293" mass="30219">MGIPARLWLCIALCSLVLFLTSTPCQGQRLRAASELAPAPAPLRSVTRPPKQAARSGVPRSAAAAGEPSPGPGRAAIARLAAVRPPAPHRPALPDAPIAPASAAAADAANAPAGAAEPAAAAAAPAAAASTLFVVCAKSATVTQLGRGRNASVVLEGVDPWATWFTDKPVHRGGRIMSSRFFGPEFQNNGSWMLFPNLALYSGGLTGTREPIDRVLIITVGSNPAYSNFSDSSSMLSSMSILSDGSVTFPAVTLGKRDIGKDTVAGYYSSVRGTFADGDITVWMQRAGHLWMS</sequence>
<feature type="signal peptide" evidence="2">
    <location>
        <begin position="1"/>
        <end position="27"/>
    </location>
</feature>
<dbReference type="EMBL" id="AGSI01000018">
    <property type="protein sequence ID" value="EIE19560.1"/>
    <property type="molecule type" value="Genomic_DNA"/>
</dbReference>
<reference evidence="3 4" key="1">
    <citation type="journal article" date="2012" name="Genome Biol.">
        <title>The genome of the polar eukaryotic microalga coccomyxa subellipsoidea reveals traits of cold adaptation.</title>
        <authorList>
            <person name="Blanc G."/>
            <person name="Agarkova I."/>
            <person name="Grimwood J."/>
            <person name="Kuo A."/>
            <person name="Brueggeman A."/>
            <person name="Dunigan D."/>
            <person name="Gurnon J."/>
            <person name="Ladunga I."/>
            <person name="Lindquist E."/>
            <person name="Lucas S."/>
            <person name="Pangilinan J."/>
            <person name="Proschold T."/>
            <person name="Salamov A."/>
            <person name="Schmutz J."/>
            <person name="Weeks D."/>
            <person name="Yamada T."/>
            <person name="Claverie J.M."/>
            <person name="Grigoriev I."/>
            <person name="Van Etten J."/>
            <person name="Lomsadze A."/>
            <person name="Borodovsky M."/>
        </authorList>
    </citation>
    <scope>NUCLEOTIDE SEQUENCE [LARGE SCALE GENOMIC DNA]</scope>
    <source>
        <strain evidence="3 4">C-169</strain>
    </source>
</reference>
<dbReference type="KEGG" id="csl:COCSUDRAFT_44430"/>
<evidence type="ECO:0000313" key="3">
    <source>
        <dbReference type="EMBL" id="EIE19560.1"/>
    </source>
</evidence>
<evidence type="ECO:0000256" key="1">
    <source>
        <dbReference type="SAM" id="MobiDB-lite"/>
    </source>
</evidence>
<comment type="caution">
    <text evidence="3">The sequence shown here is derived from an EMBL/GenBank/DDBJ whole genome shotgun (WGS) entry which is preliminary data.</text>
</comment>
<accession>I0YME1</accession>
<name>I0YME1_COCSC</name>
<dbReference type="RefSeq" id="XP_005644104.1">
    <property type="nucleotide sequence ID" value="XM_005644047.1"/>
</dbReference>
<feature type="region of interest" description="Disordered" evidence="1">
    <location>
        <begin position="41"/>
        <end position="71"/>
    </location>
</feature>
<protein>
    <submittedName>
        <fullName evidence="3">Uncharacterized protein</fullName>
    </submittedName>
</protein>
<dbReference type="Proteomes" id="UP000007264">
    <property type="component" value="Unassembled WGS sequence"/>
</dbReference>
<feature type="chain" id="PRO_5003636207" evidence="2">
    <location>
        <begin position="28"/>
        <end position="293"/>
    </location>
</feature>
<feature type="compositionally biased region" description="Low complexity" evidence="1">
    <location>
        <begin position="59"/>
        <end position="71"/>
    </location>
</feature>